<organism evidence="2 3">
    <name type="scientific">Corynebacterium nasicanis</name>
    <dbReference type="NCBI Taxonomy" id="1448267"/>
    <lineage>
        <taxon>Bacteria</taxon>
        <taxon>Bacillati</taxon>
        <taxon>Actinomycetota</taxon>
        <taxon>Actinomycetes</taxon>
        <taxon>Mycobacteriales</taxon>
        <taxon>Corynebacteriaceae</taxon>
        <taxon>Corynebacterium</taxon>
    </lineage>
</organism>
<evidence type="ECO:0000313" key="3">
    <source>
        <dbReference type="Proteomes" id="UP001596244"/>
    </source>
</evidence>
<reference evidence="3" key="1">
    <citation type="journal article" date="2019" name="Int. J. Syst. Evol. Microbiol.">
        <title>The Global Catalogue of Microorganisms (GCM) 10K type strain sequencing project: providing services to taxonomists for standard genome sequencing and annotation.</title>
        <authorList>
            <consortium name="The Broad Institute Genomics Platform"/>
            <consortium name="The Broad Institute Genome Sequencing Center for Infectious Disease"/>
            <person name="Wu L."/>
            <person name="Ma J."/>
        </authorList>
    </citation>
    <scope>NUCLEOTIDE SEQUENCE [LARGE SCALE GENOMIC DNA]</scope>
    <source>
        <strain evidence="3">CCUG 51943</strain>
    </source>
</reference>
<dbReference type="Proteomes" id="UP001596244">
    <property type="component" value="Unassembled WGS sequence"/>
</dbReference>
<dbReference type="EMBL" id="JBHSQE010000001">
    <property type="protein sequence ID" value="MFC6145600.1"/>
    <property type="molecule type" value="Genomic_DNA"/>
</dbReference>
<sequence>MGKLFSQSQQHPWMRQTPGKSIAHPKSELTATAGTSPPTAQPQPQLE</sequence>
<name>A0ABW1QAL6_9CORY</name>
<feature type="region of interest" description="Disordered" evidence="1">
    <location>
        <begin position="1"/>
        <end position="47"/>
    </location>
</feature>
<evidence type="ECO:0000313" key="2">
    <source>
        <dbReference type="EMBL" id="MFC6145600.1"/>
    </source>
</evidence>
<comment type="caution">
    <text evidence="2">The sequence shown here is derived from an EMBL/GenBank/DDBJ whole genome shotgun (WGS) entry which is preliminary data.</text>
</comment>
<proteinExistence type="predicted"/>
<keyword evidence="3" id="KW-1185">Reference proteome</keyword>
<gene>
    <name evidence="2" type="ORF">ACFPUZ_02080</name>
</gene>
<dbReference type="RefSeq" id="WP_376999395.1">
    <property type="nucleotide sequence ID" value="NZ_JBHSQE010000001.1"/>
</dbReference>
<protein>
    <submittedName>
        <fullName evidence="2">Uncharacterized protein</fullName>
    </submittedName>
</protein>
<accession>A0ABW1QAL6</accession>
<feature type="compositionally biased region" description="Polar residues" evidence="1">
    <location>
        <begin position="29"/>
        <end position="47"/>
    </location>
</feature>
<feature type="compositionally biased region" description="Polar residues" evidence="1">
    <location>
        <begin position="1"/>
        <end position="11"/>
    </location>
</feature>
<evidence type="ECO:0000256" key="1">
    <source>
        <dbReference type="SAM" id="MobiDB-lite"/>
    </source>
</evidence>